<dbReference type="AlphaFoldDB" id="A0A8H7ALX5"/>
<dbReference type="PROSITE" id="PS50082">
    <property type="entry name" value="WD_REPEATS_2"/>
    <property type="match status" value="2"/>
</dbReference>
<evidence type="ECO:0000256" key="1">
    <source>
        <dbReference type="PROSITE-ProRule" id="PRU00221"/>
    </source>
</evidence>
<feature type="repeat" description="WD" evidence="1">
    <location>
        <begin position="73"/>
        <end position="115"/>
    </location>
</feature>
<sequence length="164" mass="18243">MIPPQDLQSTSSGIPIQHNQYHNQMKLERTLVGHSGYVYWVAFSPDGKRLESCSTDKTVRLWDAGSGELVRTFEGREYLSSSMAFSPDGKQLACCGSHDGTMRLWDAGSGELVQTFKDHQSDYPMDLTFSPDSKRLATGVSDRNVFGQYSVIRAVFAVVRQGAR</sequence>
<dbReference type="InterPro" id="IPR036322">
    <property type="entry name" value="WD40_repeat_dom_sf"/>
</dbReference>
<evidence type="ECO:0008006" key="4">
    <source>
        <dbReference type="Google" id="ProtNLM"/>
    </source>
</evidence>
<dbReference type="Proteomes" id="UP000606974">
    <property type="component" value="Unassembled WGS sequence"/>
</dbReference>
<reference evidence="2" key="1">
    <citation type="submission" date="2020-02" db="EMBL/GenBank/DDBJ databases">
        <authorList>
            <person name="Palmer J.M."/>
        </authorList>
    </citation>
    <scope>NUCLEOTIDE SEQUENCE</scope>
    <source>
        <strain evidence="2">EPUS1.4</strain>
        <tissue evidence="2">Thallus</tissue>
    </source>
</reference>
<name>A0A8H7ALX5_9EURO</name>
<keyword evidence="3" id="KW-1185">Reference proteome</keyword>
<dbReference type="Gene3D" id="2.130.10.10">
    <property type="entry name" value="YVTN repeat-like/Quinoprotein amine dehydrogenase"/>
    <property type="match status" value="1"/>
</dbReference>
<dbReference type="EMBL" id="JAACFV010000019">
    <property type="protein sequence ID" value="KAF7511553.1"/>
    <property type="molecule type" value="Genomic_DNA"/>
</dbReference>
<dbReference type="PANTHER" id="PTHR19879:SF9">
    <property type="entry name" value="TRANSCRIPTION INITIATION FACTOR TFIID SUBUNIT 5"/>
    <property type="match status" value="1"/>
</dbReference>
<dbReference type="OrthoDB" id="538223at2759"/>
<dbReference type="PANTHER" id="PTHR19879">
    <property type="entry name" value="TRANSCRIPTION INITIATION FACTOR TFIID"/>
    <property type="match status" value="1"/>
</dbReference>
<dbReference type="SMART" id="SM00320">
    <property type="entry name" value="WD40"/>
    <property type="match status" value="3"/>
</dbReference>
<evidence type="ECO:0000313" key="3">
    <source>
        <dbReference type="Proteomes" id="UP000606974"/>
    </source>
</evidence>
<dbReference type="SUPFAM" id="SSF50978">
    <property type="entry name" value="WD40 repeat-like"/>
    <property type="match status" value="1"/>
</dbReference>
<feature type="repeat" description="WD" evidence="1">
    <location>
        <begin position="31"/>
        <end position="72"/>
    </location>
</feature>
<evidence type="ECO:0000313" key="2">
    <source>
        <dbReference type="EMBL" id="KAF7511553.1"/>
    </source>
</evidence>
<dbReference type="Pfam" id="PF00400">
    <property type="entry name" value="WD40"/>
    <property type="match status" value="3"/>
</dbReference>
<accession>A0A8H7ALX5</accession>
<comment type="caution">
    <text evidence="2">The sequence shown here is derived from an EMBL/GenBank/DDBJ whole genome shotgun (WGS) entry which is preliminary data.</text>
</comment>
<dbReference type="PROSITE" id="PS50294">
    <property type="entry name" value="WD_REPEATS_REGION"/>
    <property type="match status" value="1"/>
</dbReference>
<protein>
    <recommendedName>
        <fullName evidence="4">WD40 repeat-like protein</fullName>
    </recommendedName>
</protein>
<proteinExistence type="predicted"/>
<keyword evidence="1" id="KW-0853">WD repeat</keyword>
<organism evidence="2 3">
    <name type="scientific">Endocarpon pusillum</name>
    <dbReference type="NCBI Taxonomy" id="364733"/>
    <lineage>
        <taxon>Eukaryota</taxon>
        <taxon>Fungi</taxon>
        <taxon>Dikarya</taxon>
        <taxon>Ascomycota</taxon>
        <taxon>Pezizomycotina</taxon>
        <taxon>Eurotiomycetes</taxon>
        <taxon>Chaetothyriomycetidae</taxon>
        <taxon>Verrucariales</taxon>
        <taxon>Verrucariaceae</taxon>
        <taxon>Endocarpon</taxon>
    </lineage>
</organism>
<dbReference type="InterPro" id="IPR015943">
    <property type="entry name" value="WD40/YVTN_repeat-like_dom_sf"/>
</dbReference>
<dbReference type="InterPro" id="IPR001680">
    <property type="entry name" value="WD40_rpt"/>
</dbReference>
<gene>
    <name evidence="2" type="ORF">GJ744_004141</name>
</gene>